<protein>
    <submittedName>
        <fullName evidence="1">Uncharacterized protein</fullName>
    </submittedName>
</protein>
<evidence type="ECO:0000313" key="2">
    <source>
        <dbReference type="Proteomes" id="UP001157502"/>
    </source>
</evidence>
<comment type="caution">
    <text evidence="1">The sequence shown here is derived from an EMBL/GenBank/DDBJ whole genome shotgun (WGS) entry which is preliminary data.</text>
</comment>
<name>A0ACC2F3U9_DALPE</name>
<sequence length="166" mass="17611">MELLIDTPGWTQWGVPGTRRTNAWLSVLLPGCQPVHAASAELQRAGGQIGRQRAPTTLLVGTGLARKTSDSGERARVKEDPPHICKKERREWGAESIGCARTCVRLAPCENVLASTSTLPLLPLSEHMVCRQRHLAALTLSSCALSSPVGTLGTATSSTTCGSSRA</sequence>
<dbReference type="EMBL" id="CM055762">
    <property type="protein sequence ID" value="KAJ7986046.1"/>
    <property type="molecule type" value="Genomic_DNA"/>
</dbReference>
<organism evidence="1 2">
    <name type="scientific">Dallia pectoralis</name>
    <name type="common">Alaska blackfish</name>
    <dbReference type="NCBI Taxonomy" id="75939"/>
    <lineage>
        <taxon>Eukaryota</taxon>
        <taxon>Metazoa</taxon>
        <taxon>Chordata</taxon>
        <taxon>Craniata</taxon>
        <taxon>Vertebrata</taxon>
        <taxon>Euteleostomi</taxon>
        <taxon>Actinopterygii</taxon>
        <taxon>Neopterygii</taxon>
        <taxon>Teleostei</taxon>
        <taxon>Protacanthopterygii</taxon>
        <taxon>Esociformes</taxon>
        <taxon>Umbridae</taxon>
        <taxon>Dallia</taxon>
    </lineage>
</organism>
<gene>
    <name evidence="1" type="ORF">DPEC_G00346750</name>
</gene>
<dbReference type="Proteomes" id="UP001157502">
    <property type="component" value="Chromosome 35"/>
</dbReference>
<reference evidence="1" key="1">
    <citation type="submission" date="2021-05" db="EMBL/GenBank/DDBJ databases">
        <authorList>
            <person name="Pan Q."/>
            <person name="Jouanno E."/>
            <person name="Zahm M."/>
            <person name="Klopp C."/>
            <person name="Cabau C."/>
            <person name="Louis A."/>
            <person name="Berthelot C."/>
            <person name="Parey E."/>
            <person name="Roest Crollius H."/>
            <person name="Montfort J."/>
            <person name="Robinson-Rechavi M."/>
            <person name="Bouchez O."/>
            <person name="Lampietro C."/>
            <person name="Lopez Roques C."/>
            <person name="Donnadieu C."/>
            <person name="Postlethwait J."/>
            <person name="Bobe J."/>
            <person name="Dillon D."/>
            <person name="Chandos A."/>
            <person name="von Hippel F."/>
            <person name="Guiguen Y."/>
        </authorList>
    </citation>
    <scope>NUCLEOTIDE SEQUENCE</scope>
    <source>
        <strain evidence="1">YG-Jan2019</strain>
    </source>
</reference>
<accession>A0ACC2F3U9</accession>
<keyword evidence="2" id="KW-1185">Reference proteome</keyword>
<proteinExistence type="predicted"/>
<evidence type="ECO:0000313" key="1">
    <source>
        <dbReference type="EMBL" id="KAJ7986046.1"/>
    </source>
</evidence>